<protein>
    <submittedName>
        <fullName evidence="1">Uncharacterized protein</fullName>
    </submittedName>
</protein>
<reference evidence="1" key="1">
    <citation type="submission" date="2018-05" db="EMBL/GenBank/DDBJ databases">
        <authorList>
            <person name="Lanie J.A."/>
            <person name="Ng W.-L."/>
            <person name="Kazmierczak K.M."/>
            <person name="Andrzejewski T.M."/>
            <person name="Davidsen T.M."/>
            <person name="Wayne K.J."/>
            <person name="Tettelin H."/>
            <person name="Glass J.I."/>
            <person name="Rusch D."/>
            <person name="Podicherti R."/>
            <person name="Tsui H.-C.T."/>
            <person name="Winkler M.E."/>
        </authorList>
    </citation>
    <scope>NUCLEOTIDE SEQUENCE</scope>
</reference>
<evidence type="ECO:0000313" key="1">
    <source>
        <dbReference type="EMBL" id="SUZ55281.1"/>
    </source>
</evidence>
<gene>
    <name evidence="1" type="ORF">METZ01_LOCUS8135</name>
</gene>
<name>A0A381NL36_9ZZZZ</name>
<dbReference type="AlphaFoldDB" id="A0A381NL36"/>
<organism evidence="1">
    <name type="scientific">marine metagenome</name>
    <dbReference type="NCBI Taxonomy" id="408172"/>
    <lineage>
        <taxon>unclassified sequences</taxon>
        <taxon>metagenomes</taxon>
        <taxon>ecological metagenomes</taxon>
    </lineage>
</organism>
<sequence>MNLDALALERDRNDARDLEIFGAGLAALGDSTLNSLTRSVLKSSPPPALSDDGRLLVVQAGHPAQSAVARDVF</sequence>
<dbReference type="EMBL" id="UINC01000438">
    <property type="protein sequence ID" value="SUZ55281.1"/>
    <property type="molecule type" value="Genomic_DNA"/>
</dbReference>
<accession>A0A381NL36</accession>
<proteinExistence type="predicted"/>